<dbReference type="InterPro" id="IPR005693">
    <property type="entry name" value="Mce"/>
</dbReference>
<evidence type="ECO:0000313" key="5">
    <source>
        <dbReference type="EMBL" id="RNM16126.1"/>
    </source>
</evidence>
<dbReference type="InterPro" id="IPR024516">
    <property type="entry name" value="Mce_C"/>
</dbReference>
<dbReference type="Pfam" id="PF02470">
    <property type="entry name" value="MlaD"/>
    <property type="match status" value="1"/>
</dbReference>
<feature type="transmembrane region" description="Helical" evidence="2">
    <location>
        <begin position="37"/>
        <end position="57"/>
    </location>
</feature>
<feature type="domain" description="Mce/MlaD" evidence="3">
    <location>
        <begin position="60"/>
        <end position="134"/>
    </location>
</feature>
<dbReference type="AlphaFoldDB" id="A0A3N0GVC7"/>
<evidence type="ECO:0000259" key="3">
    <source>
        <dbReference type="Pfam" id="PF02470"/>
    </source>
</evidence>
<organism evidence="5 6">
    <name type="scientific">Nocardioides pocheonensis</name>
    <dbReference type="NCBI Taxonomy" id="661485"/>
    <lineage>
        <taxon>Bacteria</taxon>
        <taxon>Bacillati</taxon>
        <taxon>Actinomycetota</taxon>
        <taxon>Actinomycetes</taxon>
        <taxon>Propionibacteriales</taxon>
        <taxon>Nocardioidaceae</taxon>
        <taxon>Nocardioides</taxon>
    </lineage>
</organism>
<keyword evidence="6" id="KW-1185">Reference proteome</keyword>
<feature type="domain" description="Mammalian cell entry C-terminal" evidence="4">
    <location>
        <begin position="139"/>
        <end position="312"/>
    </location>
</feature>
<keyword evidence="2" id="KW-0472">Membrane</keyword>
<keyword evidence="2" id="KW-0812">Transmembrane</keyword>
<evidence type="ECO:0000256" key="2">
    <source>
        <dbReference type="SAM" id="Phobius"/>
    </source>
</evidence>
<evidence type="ECO:0000256" key="1">
    <source>
        <dbReference type="SAM" id="MobiDB-lite"/>
    </source>
</evidence>
<comment type="caution">
    <text evidence="5">The sequence shown here is derived from an EMBL/GenBank/DDBJ whole genome shotgun (WGS) entry which is preliminary data.</text>
</comment>
<dbReference type="EMBL" id="RJSF01000019">
    <property type="protein sequence ID" value="RNM16126.1"/>
    <property type="molecule type" value="Genomic_DNA"/>
</dbReference>
<dbReference type="GO" id="GO:0005576">
    <property type="term" value="C:extracellular region"/>
    <property type="evidence" value="ECO:0007669"/>
    <property type="project" value="TreeGrafter"/>
</dbReference>
<evidence type="ECO:0000259" key="4">
    <source>
        <dbReference type="Pfam" id="PF11887"/>
    </source>
</evidence>
<accession>A0A3N0GVC7</accession>
<dbReference type="PANTHER" id="PTHR33371">
    <property type="entry name" value="INTERMEMBRANE PHOSPHOLIPID TRANSPORT SYSTEM BINDING PROTEIN MLAD-RELATED"/>
    <property type="match status" value="1"/>
</dbReference>
<dbReference type="InterPro" id="IPR003399">
    <property type="entry name" value="Mce/MlaD"/>
</dbReference>
<dbReference type="Pfam" id="PF11887">
    <property type="entry name" value="Mce4_CUP1"/>
    <property type="match status" value="1"/>
</dbReference>
<evidence type="ECO:0000313" key="6">
    <source>
        <dbReference type="Proteomes" id="UP000279994"/>
    </source>
</evidence>
<reference evidence="5 6" key="1">
    <citation type="submission" date="2018-11" db="EMBL/GenBank/DDBJ databases">
        <authorList>
            <person name="Li F."/>
        </authorList>
    </citation>
    <scope>NUCLEOTIDE SEQUENCE [LARGE SCALE GENOMIC DNA]</scope>
    <source>
        <strain evidence="5 6">Gsoil 818</strain>
    </source>
</reference>
<sequence>MVRRLRPEPGRHDHRRVRPGEEVSRVNTLLNRLSGRLLAAVVAALLLTATFFVFTGGNQQRTLTAHFSRAVAIYKGSEVRLMGVRIGTVDAVVPEGDSVRVEMTYDARYPLPAGAKAVIITPTLVADRFVQITPAYTKGRQLADGADIPLDRTGSPVEIDRIYKSLADLSNALGPNGANKTGALDALISSGANALRGQGDLANQTINNMAGAADVFGNNSGALFSSVRQLAQLTQVLAANDQFVNQFMGDLAGASSQLAGERDDLQAALAALARAVGTVRSFVHDNKSLVTSDIEDLTQVLGALAKEKDALGTAVQLGPLGLGNLATAFDIKTGTIGARVQFGDACGQHMPCLPTPPVIGTVLCQVVVNSGTANASAICDVLKKITNLLAVSKSASAGQQRTATSSPQIGTSSRSTSLAGLLGGGQG</sequence>
<feature type="region of interest" description="Disordered" evidence="1">
    <location>
        <begin position="400"/>
        <end position="427"/>
    </location>
</feature>
<keyword evidence="2" id="KW-1133">Transmembrane helix</keyword>
<dbReference type="NCBIfam" id="TIGR00996">
    <property type="entry name" value="Mtu_fam_mce"/>
    <property type="match status" value="1"/>
</dbReference>
<dbReference type="OrthoDB" id="4516955at2"/>
<name>A0A3N0GVC7_9ACTN</name>
<dbReference type="Proteomes" id="UP000279994">
    <property type="component" value="Unassembled WGS sequence"/>
</dbReference>
<dbReference type="PANTHER" id="PTHR33371:SF4">
    <property type="entry name" value="INTERMEMBRANE PHOSPHOLIPID TRANSPORT SYSTEM BINDING PROTEIN MLAD"/>
    <property type="match status" value="1"/>
</dbReference>
<feature type="compositionally biased region" description="Polar residues" evidence="1">
    <location>
        <begin position="400"/>
        <end position="418"/>
    </location>
</feature>
<protein>
    <submittedName>
        <fullName evidence="5">MCE family protein</fullName>
    </submittedName>
</protein>
<gene>
    <name evidence="5" type="ORF">EFL26_08265</name>
</gene>
<dbReference type="InterPro" id="IPR052336">
    <property type="entry name" value="MlaD_Phospholipid_Transporter"/>
</dbReference>
<proteinExistence type="predicted"/>